<dbReference type="Proteomes" id="UP000252023">
    <property type="component" value="Chromosome"/>
</dbReference>
<evidence type="ECO:0000313" key="3">
    <source>
        <dbReference type="EMBL" id="AXC50558.1"/>
    </source>
</evidence>
<keyword evidence="1" id="KW-0732">Signal</keyword>
<dbReference type="PANTHER" id="PTHR35936:SF35">
    <property type="entry name" value="L-CYSTINE-BINDING PROTEIN TCYJ"/>
    <property type="match status" value="1"/>
</dbReference>
<gene>
    <name evidence="3" type="ORF">DRW48_13480</name>
</gene>
<name>A0A344PMF3_9RHOB</name>
<dbReference type="Gene3D" id="3.40.190.10">
    <property type="entry name" value="Periplasmic binding protein-like II"/>
    <property type="match status" value="2"/>
</dbReference>
<dbReference type="SMART" id="SM00062">
    <property type="entry name" value="PBPb"/>
    <property type="match status" value="1"/>
</dbReference>
<keyword evidence="4" id="KW-1185">Reference proteome</keyword>
<dbReference type="EMBL" id="CP030918">
    <property type="protein sequence ID" value="AXC50558.1"/>
    <property type="molecule type" value="Genomic_DNA"/>
</dbReference>
<dbReference type="AlphaFoldDB" id="A0A344PMF3"/>
<feature type="domain" description="Solute-binding protein family 3/N-terminal" evidence="2">
    <location>
        <begin position="41"/>
        <end position="262"/>
    </location>
</feature>
<dbReference type="KEGG" id="pars:DRW48_13480"/>
<evidence type="ECO:0000259" key="2">
    <source>
        <dbReference type="SMART" id="SM00062"/>
    </source>
</evidence>
<dbReference type="InterPro" id="IPR001638">
    <property type="entry name" value="Solute-binding_3/MltF_N"/>
</dbReference>
<reference evidence="4" key="1">
    <citation type="submission" date="2018-07" db="EMBL/GenBank/DDBJ databases">
        <title>Genome sequencing of Paracoccus sp. SC2-6.</title>
        <authorList>
            <person name="Heo J."/>
            <person name="Kim S.-J."/>
            <person name="Kwon S.-W."/>
        </authorList>
    </citation>
    <scope>NUCLEOTIDE SEQUENCE [LARGE SCALE GENOMIC DNA]</scope>
    <source>
        <strain evidence="4">SC2-6</strain>
    </source>
</reference>
<dbReference type="SUPFAM" id="SSF53850">
    <property type="entry name" value="Periplasmic binding protein-like II"/>
    <property type="match status" value="1"/>
</dbReference>
<protein>
    <submittedName>
        <fullName evidence="3">ABC transporter substrate-binding protein</fullName>
    </submittedName>
</protein>
<dbReference type="PANTHER" id="PTHR35936">
    <property type="entry name" value="MEMBRANE-BOUND LYTIC MUREIN TRANSGLYCOSYLASE F"/>
    <property type="match status" value="1"/>
</dbReference>
<organism evidence="3 4">
    <name type="scientific">Paracoccus suum</name>
    <dbReference type="NCBI Taxonomy" id="2259340"/>
    <lineage>
        <taxon>Bacteria</taxon>
        <taxon>Pseudomonadati</taxon>
        <taxon>Pseudomonadota</taxon>
        <taxon>Alphaproteobacteria</taxon>
        <taxon>Rhodobacterales</taxon>
        <taxon>Paracoccaceae</taxon>
        <taxon>Paracoccus</taxon>
    </lineage>
</organism>
<sequence length="265" mass="28358">MSRWRRAFRDLSPLALTAGLLAAVYLLPPDTSLAEVRRLGALDVCVPLSYPPLVTGDAGRPGFEVELLQQAAQRMGLRLTLNTVPAMGESFNPRSWRITRARCHVVAGGVTDTPATRSFLDLTLPHAQTGWGMMSPREDVGLEGRSVGVLIDSSGADRLAVSSVLRNAKARPQLFRSPDALVKALSAGSIDVAIGDRLLLDQIASGHGWSLRPVPGLPAQQGLAFGLWKGDLTLKRALNAALADLDRDGTTDMLRQKYLGAFTGA</sequence>
<evidence type="ECO:0000313" key="4">
    <source>
        <dbReference type="Proteomes" id="UP000252023"/>
    </source>
</evidence>
<dbReference type="Pfam" id="PF00497">
    <property type="entry name" value="SBP_bac_3"/>
    <property type="match status" value="1"/>
</dbReference>
<dbReference type="OrthoDB" id="7812506at2"/>
<accession>A0A344PMF3</accession>
<dbReference type="RefSeq" id="WP_114076875.1">
    <property type="nucleotide sequence ID" value="NZ_CP030918.1"/>
</dbReference>
<proteinExistence type="predicted"/>
<evidence type="ECO:0000256" key="1">
    <source>
        <dbReference type="ARBA" id="ARBA00022729"/>
    </source>
</evidence>